<keyword evidence="2" id="KW-0812">Transmembrane</keyword>
<dbReference type="OrthoDB" id="2555959at2759"/>
<dbReference type="HOGENOM" id="CLU_2606189_0_0_1"/>
<feature type="transmembrane region" description="Helical" evidence="2">
    <location>
        <begin position="35"/>
        <end position="55"/>
    </location>
</feature>
<proteinExistence type="predicted"/>
<protein>
    <recommendedName>
        <fullName evidence="5">Cytochrome c oxidase assembly factor 3</fullName>
    </recommendedName>
</protein>
<gene>
    <name evidence="3" type="ORF">GALMADRAFT_383011</name>
</gene>
<keyword evidence="2" id="KW-0472">Membrane</keyword>
<keyword evidence="4" id="KW-1185">Reference proteome</keyword>
<name>A0A067U2U9_GALM3</name>
<accession>A0A067U2U9</accession>
<sequence>MAKAQQQSQASPNLQPPRNRTLMQSWTAIPPRKRLLISLGVCVFGATGLMISDYMEKTALAVKVEKAAKAADAAGGSDY</sequence>
<evidence type="ECO:0000313" key="3">
    <source>
        <dbReference type="EMBL" id="KDR85728.1"/>
    </source>
</evidence>
<dbReference type="Proteomes" id="UP000027222">
    <property type="component" value="Unassembled WGS sequence"/>
</dbReference>
<dbReference type="AlphaFoldDB" id="A0A067U2U9"/>
<organism evidence="3 4">
    <name type="scientific">Galerina marginata (strain CBS 339.88)</name>
    <dbReference type="NCBI Taxonomy" id="685588"/>
    <lineage>
        <taxon>Eukaryota</taxon>
        <taxon>Fungi</taxon>
        <taxon>Dikarya</taxon>
        <taxon>Basidiomycota</taxon>
        <taxon>Agaricomycotina</taxon>
        <taxon>Agaricomycetes</taxon>
        <taxon>Agaricomycetidae</taxon>
        <taxon>Agaricales</taxon>
        <taxon>Agaricineae</taxon>
        <taxon>Strophariaceae</taxon>
        <taxon>Galerina</taxon>
    </lineage>
</organism>
<feature type="region of interest" description="Disordered" evidence="1">
    <location>
        <begin position="1"/>
        <end position="22"/>
    </location>
</feature>
<evidence type="ECO:0008006" key="5">
    <source>
        <dbReference type="Google" id="ProtNLM"/>
    </source>
</evidence>
<evidence type="ECO:0000313" key="4">
    <source>
        <dbReference type="Proteomes" id="UP000027222"/>
    </source>
</evidence>
<evidence type="ECO:0000256" key="2">
    <source>
        <dbReference type="SAM" id="Phobius"/>
    </source>
</evidence>
<evidence type="ECO:0000256" key="1">
    <source>
        <dbReference type="SAM" id="MobiDB-lite"/>
    </source>
</evidence>
<reference evidence="4" key="1">
    <citation type="journal article" date="2014" name="Proc. Natl. Acad. Sci. U.S.A.">
        <title>Extensive sampling of basidiomycete genomes demonstrates inadequacy of the white-rot/brown-rot paradigm for wood decay fungi.</title>
        <authorList>
            <person name="Riley R."/>
            <person name="Salamov A.A."/>
            <person name="Brown D.W."/>
            <person name="Nagy L.G."/>
            <person name="Floudas D."/>
            <person name="Held B.W."/>
            <person name="Levasseur A."/>
            <person name="Lombard V."/>
            <person name="Morin E."/>
            <person name="Otillar R."/>
            <person name="Lindquist E.A."/>
            <person name="Sun H."/>
            <person name="LaButti K.M."/>
            <person name="Schmutz J."/>
            <person name="Jabbour D."/>
            <person name="Luo H."/>
            <person name="Baker S.E."/>
            <person name="Pisabarro A.G."/>
            <person name="Walton J.D."/>
            <person name="Blanchette R.A."/>
            <person name="Henrissat B."/>
            <person name="Martin F."/>
            <person name="Cullen D."/>
            <person name="Hibbett D.S."/>
            <person name="Grigoriev I.V."/>
        </authorList>
    </citation>
    <scope>NUCLEOTIDE SEQUENCE [LARGE SCALE GENOMIC DNA]</scope>
    <source>
        <strain evidence="4">CBS 339.88</strain>
    </source>
</reference>
<dbReference type="EMBL" id="KL142367">
    <property type="protein sequence ID" value="KDR85728.1"/>
    <property type="molecule type" value="Genomic_DNA"/>
</dbReference>
<keyword evidence="2" id="KW-1133">Transmembrane helix</keyword>